<organism evidence="2 4">
    <name type="scientific">Rotaria sordida</name>
    <dbReference type="NCBI Taxonomy" id="392033"/>
    <lineage>
        <taxon>Eukaryota</taxon>
        <taxon>Metazoa</taxon>
        <taxon>Spiralia</taxon>
        <taxon>Gnathifera</taxon>
        <taxon>Rotifera</taxon>
        <taxon>Eurotatoria</taxon>
        <taxon>Bdelloidea</taxon>
        <taxon>Philodinida</taxon>
        <taxon>Philodinidae</taxon>
        <taxon>Rotaria</taxon>
    </lineage>
</organism>
<dbReference type="EMBL" id="CAJNOO010001675">
    <property type="protein sequence ID" value="CAF1186025.1"/>
    <property type="molecule type" value="Genomic_DNA"/>
</dbReference>
<sequence length="463" mass="54929">MYRRSRRIFYSSIFRLNLYRVLRNCFILIFFSCLFVQYLFIKLFNENHISAPNSTRLYKSLPLTINLRPFHVCHPKELHLENLTLQYHHRYPDKQKQVCFLIQHLGGGPWLSYVTHEFAEILTYLQQIGLKSNIIYRPFPKLVYRGRRTNLIKYFLNACDMDENLSIENQMPIIVLLWDINRPPWYQLRQQVEYLLNKTRIRLMAFVDDLHFLSRGMWLSREYLFQSVVSEIFSTYPYLFDNYYTNISSKKITWLPHAASTLSQVSLNKSAKNVLFVSGANLVEWYPCRARAFQLCNTRKDLVSCLEHPGYGITMKKDNSYYYGGERYFSYMRQYVFGLGTCQSVHYAIAKLFEIPANGLALVTTNDLVDILKSLYLYPNQHFLTIDCSSSKYLTNELIRIQNISKEMIYQIRKNSQKIIHERHLTKHRAALLHVRLLSQALIASSTSDAERMQWEQWGRNCH</sequence>
<dbReference type="Proteomes" id="UP000663823">
    <property type="component" value="Unassembled WGS sequence"/>
</dbReference>
<dbReference type="OrthoDB" id="10034067at2759"/>
<gene>
    <name evidence="3" type="ORF">OTI717_LOCUS12599</name>
    <name evidence="2" type="ORF">RFH988_LOCUS23782</name>
</gene>
<keyword evidence="1" id="KW-0472">Membrane</keyword>
<evidence type="ECO:0000313" key="2">
    <source>
        <dbReference type="EMBL" id="CAF1186025.1"/>
    </source>
</evidence>
<evidence type="ECO:0000313" key="3">
    <source>
        <dbReference type="EMBL" id="CAF3702074.1"/>
    </source>
</evidence>
<reference evidence="2" key="1">
    <citation type="submission" date="2021-02" db="EMBL/GenBank/DDBJ databases">
        <authorList>
            <person name="Nowell W R."/>
        </authorList>
    </citation>
    <scope>NUCLEOTIDE SEQUENCE</scope>
</reference>
<proteinExistence type="predicted"/>
<feature type="transmembrane region" description="Helical" evidence="1">
    <location>
        <begin position="21"/>
        <end position="40"/>
    </location>
</feature>
<name>A0A814VBV3_9BILA</name>
<dbReference type="Proteomes" id="UP000663882">
    <property type="component" value="Unassembled WGS sequence"/>
</dbReference>
<dbReference type="AlphaFoldDB" id="A0A814VBV3"/>
<dbReference type="EMBL" id="CAJOAX010001280">
    <property type="protein sequence ID" value="CAF3702074.1"/>
    <property type="molecule type" value="Genomic_DNA"/>
</dbReference>
<comment type="caution">
    <text evidence="2">The sequence shown here is derived from an EMBL/GenBank/DDBJ whole genome shotgun (WGS) entry which is preliminary data.</text>
</comment>
<protein>
    <submittedName>
        <fullName evidence="2">Uncharacterized protein</fullName>
    </submittedName>
</protein>
<keyword evidence="1" id="KW-0812">Transmembrane</keyword>
<accession>A0A814VBV3</accession>
<keyword evidence="1" id="KW-1133">Transmembrane helix</keyword>
<evidence type="ECO:0000256" key="1">
    <source>
        <dbReference type="SAM" id="Phobius"/>
    </source>
</evidence>
<evidence type="ECO:0000313" key="4">
    <source>
        <dbReference type="Proteomes" id="UP000663882"/>
    </source>
</evidence>